<dbReference type="AlphaFoldDB" id="A0A1U7M4V1"/>
<proteinExistence type="inferred from homology"/>
<organism evidence="8 9">
    <name type="scientific">Tissierella creatinophila DSM 6911</name>
    <dbReference type="NCBI Taxonomy" id="1123403"/>
    <lineage>
        <taxon>Bacteria</taxon>
        <taxon>Bacillati</taxon>
        <taxon>Bacillota</taxon>
        <taxon>Tissierellia</taxon>
        <taxon>Tissierellales</taxon>
        <taxon>Tissierellaceae</taxon>
        <taxon>Tissierella</taxon>
    </lineage>
</organism>
<evidence type="ECO:0000313" key="8">
    <source>
        <dbReference type="EMBL" id="OLS02337.1"/>
    </source>
</evidence>
<dbReference type="PANTHER" id="PTHR48069">
    <property type="entry name" value="DIHYDROFOLATE REDUCTASE"/>
    <property type="match status" value="1"/>
</dbReference>
<evidence type="ECO:0000256" key="5">
    <source>
        <dbReference type="ARBA" id="ARBA00022857"/>
    </source>
</evidence>
<evidence type="ECO:0000256" key="2">
    <source>
        <dbReference type="ARBA" id="ARBA00009539"/>
    </source>
</evidence>
<dbReference type="GO" id="GO:0006730">
    <property type="term" value="P:one-carbon metabolic process"/>
    <property type="evidence" value="ECO:0007669"/>
    <property type="project" value="UniProtKB-KW"/>
</dbReference>
<comment type="caution">
    <text evidence="8">The sequence shown here is derived from an EMBL/GenBank/DDBJ whole genome shotgun (WGS) entry which is preliminary data.</text>
</comment>
<keyword evidence="6 8" id="KW-0560">Oxidoreductase</keyword>
<dbReference type="GO" id="GO:0046655">
    <property type="term" value="P:folic acid metabolic process"/>
    <property type="evidence" value="ECO:0007669"/>
    <property type="project" value="TreeGrafter"/>
</dbReference>
<protein>
    <recommendedName>
        <fullName evidence="3">dihydrofolate reductase</fullName>
        <ecNumber evidence="3">1.5.1.3</ecNumber>
    </recommendedName>
</protein>
<keyword evidence="4" id="KW-0554">One-carbon metabolism</keyword>
<gene>
    <name evidence="8" type="primary">dfrA</name>
    <name evidence="8" type="ORF">TICRE_17240</name>
</gene>
<dbReference type="Pfam" id="PF00186">
    <property type="entry name" value="DHFR_1"/>
    <property type="match status" value="1"/>
</dbReference>
<name>A0A1U7M4V1_TISCR</name>
<keyword evidence="9" id="KW-1185">Reference proteome</keyword>
<evidence type="ECO:0000256" key="1">
    <source>
        <dbReference type="ARBA" id="ARBA00004903"/>
    </source>
</evidence>
<sequence length="169" mass="19405">MILMLTADKNWNIGLKGKMLVDLEEDLKRFKEKTTGNIIIMGRKTLMAIPGEKALPNRVNIVMTRDKEFKKDGIVTVNSVDHLFKTLDKINSDGTKKVFVTGGASIVRELLKYCDKAYITKILKEFPQHDTSIPNLDESSDWEIVKEGNIIHQEDIKYKYIDYKRKASI</sequence>
<dbReference type="GO" id="GO:0046452">
    <property type="term" value="P:dihydrofolate metabolic process"/>
    <property type="evidence" value="ECO:0007669"/>
    <property type="project" value="TreeGrafter"/>
</dbReference>
<dbReference type="PROSITE" id="PS51330">
    <property type="entry name" value="DHFR_2"/>
    <property type="match status" value="1"/>
</dbReference>
<dbReference type="PRINTS" id="PR00070">
    <property type="entry name" value="DHFR"/>
</dbReference>
<dbReference type="Gene3D" id="3.40.430.10">
    <property type="entry name" value="Dihydrofolate Reductase, subunit A"/>
    <property type="match status" value="1"/>
</dbReference>
<evidence type="ECO:0000256" key="6">
    <source>
        <dbReference type="ARBA" id="ARBA00023002"/>
    </source>
</evidence>
<dbReference type="EMBL" id="LTDM01000032">
    <property type="protein sequence ID" value="OLS02337.1"/>
    <property type="molecule type" value="Genomic_DNA"/>
</dbReference>
<dbReference type="SUPFAM" id="SSF53597">
    <property type="entry name" value="Dihydrofolate reductase-like"/>
    <property type="match status" value="1"/>
</dbReference>
<reference evidence="8 9" key="1">
    <citation type="submission" date="2016-02" db="EMBL/GenBank/DDBJ databases">
        <title>Genome sequence of Tissierella creatinophila DSM 6911.</title>
        <authorList>
            <person name="Poehlein A."/>
            <person name="Daniel R."/>
        </authorList>
    </citation>
    <scope>NUCLEOTIDE SEQUENCE [LARGE SCALE GENOMIC DNA]</scope>
    <source>
        <strain evidence="8 9">DSM 6911</strain>
    </source>
</reference>
<evidence type="ECO:0000256" key="4">
    <source>
        <dbReference type="ARBA" id="ARBA00022563"/>
    </source>
</evidence>
<dbReference type="UniPathway" id="UPA00077">
    <property type="reaction ID" value="UER00158"/>
</dbReference>
<evidence type="ECO:0000256" key="3">
    <source>
        <dbReference type="ARBA" id="ARBA00012856"/>
    </source>
</evidence>
<comment type="similarity">
    <text evidence="2">Belongs to the dihydrofolate reductase family.</text>
</comment>
<dbReference type="GO" id="GO:0050661">
    <property type="term" value="F:NADP binding"/>
    <property type="evidence" value="ECO:0007669"/>
    <property type="project" value="InterPro"/>
</dbReference>
<keyword evidence="5" id="KW-0521">NADP</keyword>
<dbReference type="InterPro" id="IPR024072">
    <property type="entry name" value="DHFR-like_dom_sf"/>
</dbReference>
<dbReference type="GO" id="GO:0004146">
    <property type="term" value="F:dihydrofolate reductase activity"/>
    <property type="evidence" value="ECO:0007669"/>
    <property type="project" value="UniProtKB-EC"/>
</dbReference>
<dbReference type="RefSeq" id="WP_075727116.1">
    <property type="nucleotide sequence ID" value="NZ_LTDM01000032.1"/>
</dbReference>
<dbReference type="Proteomes" id="UP000186112">
    <property type="component" value="Unassembled WGS sequence"/>
</dbReference>
<feature type="domain" description="DHFR" evidence="7">
    <location>
        <begin position="1"/>
        <end position="165"/>
    </location>
</feature>
<dbReference type="EC" id="1.5.1.3" evidence="3"/>
<dbReference type="InterPro" id="IPR012259">
    <property type="entry name" value="DHFR"/>
</dbReference>
<comment type="pathway">
    <text evidence="1">Cofactor biosynthesis; tetrahydrofolate biosynthesis; 5,6,7,8-tetrahydrofolate from 7,8-dihydrofolate: step 1/1.</text>
</comment>
<dbReference type="PANTHER" id="PTHR48069:SF3">
    <property type="entry name" value="DIHYDROFOLATE REDUCTASE"/>
    <property type="match status" value="1"/>
</dbReference>
<dbReference type="OrthoDB" id="9804315at2"/>
<dbReference type="CDD" id="cd00209">
    <property type="entry name" value="DHFR"/>
    <property type="match status" value="1"/>
</dbReference>
<dbReference type="GO" id="GO:0046654">
    <property type="term" value="P:tetrahydrofolate biosynthetic process"/>
    <property type="evidence" value="ECO:0007669"/>
    <property type="project" value="UniProtKB-UniPathway"/>
</dbReference>
<dbReference type="InterPro" id="IPR001796">
    <property type="entry name" value="DHFR_dom"/>
</dbReference>
<accession>A0A1U7M4V1</accession>
<evidence type="ECO:0000259" key="7">
    <source>
        <dbReference type="PROSITE" id="PS51330"/>
    </source>
</evidence>
<evidence type="ECO:0000313" key="9">
    <source>
        <dbReference type="Proteomes" id="UP000186112"/>
    </source>
</evidence>